<protein>
    <submittedName>
        <fullName evidence="2">Uncharacterized protein</fullName>
    </submittedName>
</protein>
<feature type="region of interest" description="Disordered" evidence="1">
    <location>
        <begin position="134"/>
        <end position="160"/>
    </location>
</feature>
<evidence type="ECO:0000256" key="1">
    <source>
        <dbReference type="SAM" id="MobiDB-lite"/>
    </source>
</evidence>
<dbReference type="AlphaFoldDB" id="K4A1M3"/>
<organism evidence="2 3">
    <name type="scientific">Setaria italica</name>
    <name type="common">Foxtail millet</name>
    <name type="synonym">Panicum italicum</name>
    <dbReference type="NCBI Taxonomy" id="4555"/>
    <lineage>
        <taxon>Eukaryota</taxon>
        <taxon>Viridiplantae</taxon>
        <taxon>Streptophyta</taxon>
        <taxon>Embryophyta</taxon>
        <taxon>Tracheophyta</taxon>
        <taxon>Spermatophyta</taxon>
        <taxon>Magnoliopsida</taxon>
        <taxon>Liliopsida</taxon>
        <taxon>Poales</taxon>
        <taxon>Poaceae</taxon>
        <taxon>PACMAD clade</taxon>
        <taxon>Panicoideae</taxon>
        <taxon>Panicodae</taxon>
        <taxon>Paniceae</taxon>
        <taxon>Cenchrinae</taxon>
        <taxon>Setaria</taxon>
    </lineage>
</organism>
<dbReference type="Proteomes" id="UP000004995">
    <property type="component" value="Unassembled WGS sequence"/>
</dbReference>
<evidence type="ECO:0000313" key="2">
    <source>
        <dbReference type="EnsemblPlants" id="KQL25222"/>
    </source>
</evidence>
<dbReference type="Gramene" id="KQL25222">
    <property type="protein sequence ID" value="KQL25222"/>
    <property type="gene ID" value="SETIT_032767mg"/>
</dbReference>
<feature type="compositionally biased region" description="Low complexity" evidence="1">
    <location>
        <begin position="142"/>
        <end position="160"/>
    </location>
</feature>
<dbReference type="InParanoid" id="K4A1M3"/>
<proteinExistence type="predicted"/>
<sequence>GVCHCLGAACPGILVGTCFYWLSRQRDRAMVLHDQPIVEGSVERMVRSLGSTGGQLRLCSFNIRDEQPNYSLPLDGLEGVHGVWVMDAAGKWWRVLEAVVEDITAWYFKSLHGHKTPLDFTGMPGGYIIAQREGGAHEPLQRRWQSSSRSTTTSMRSPSTGPVWSINNRVLCYKF</sequence>
<evidence type="ECO:0000313" key="3">
    <source>
        <dbReference type="Proteomes" id="UP000004995"/>
    </source>
</evidence>
<dbReference type="EnsemblPlants" id="KQL25222">
    <property type="protein sequence ID" value="KQL25222"/>
    <property type="gene ID" value="SETIT_032767mg"/>
</dbReference>
<dbReference type="eggNOG" id="ENOG502R6I5">
    <property type="taxonomic scope" value="Eukaryota"/>
</dbReference>
<reference evidence="3" key="1">
    <citation type="journal article" date="2012" name="Nat. Biotechnol.">
        <title>Reference genome sequence of the model plant Setaria.</title>
        <authorList>
            <person name="Bennetzen J.L."/>
            <person name="Schmutz J."/>
            <person name="Wang H."/>
            <person name="Percifield R."/>
            <person name="Hawkins J."/>
            <person name="Pontaroli A.C."/>
            <person name="Estep M."/>
            <person name="Feng L."/>
            <person name="Vaughn J.N."/>
            <person name="Grimwood J."/>
            <person name="Jenkins J."/>
            <person name="Barry K."/>
            <person name="Lindquist E."/>
            <person name="Hellsten U."/>
            <person name="Deshpande S."/>
            <person name="Wang X."/>
            <person name="Wu X."/>
            <person name="Mitros T."/>
            <person name="Triplett J."/>
            <person name="Yang X."/>
            <person name="Ye C.Y."/>
            <person name="Mauro-Herrera M."/>
            <person name="Wang L."/>
            <person name="Li P."/>
            <person name="Sharma M."/>
            <person name="Sharma R."/>
            <person name="Ronald P.C."/>
            <person name="Panaud O."/>
            <person name="Kellogg E.A."/>
            <person name="Brutnell T.P."/>
            <person name="Doust A.N."/>
            <person name="Tuskan G.A."/>
            <person name="Rokhsar D."/>
            <person name="Devos K.M."/>
        </authorList>
    </citation>
    <scope>NUCLEOTIDE SEQUENCE [LARGE SCALE GENOMIC DNA]</scope>
    <source>
        <strain evidence="3">cv. Yugu1</strain>
    </source>
</reference>
<dbReference type="EMBL" id="AGNK02001186">
    <property type="status" value="NOT_ANNOTATED_CDS"/>
    <property type="molecule type" value="Genomic_DNA"/>
</dbReference>
<keyword evidence="3" id="KW-1185">Reference proteome</keyword>
<dbReference type="STRING" id="4555.K4A1M3"/>
<reference evidence="2" key="2">
    <citation type="submission" date="2018-08" db="UniProtKB">
        <authorList>
            <consortium name="EnsemblPlants"/>
        </authorList>
    </citation>
    <scope>IDENTIFICATION</scope>
    <source>
        <strain evidence="2">Yugu1</strain>
    </source>
</reference>
<dbReference type="HOGENOM" id="CLU_1536454_0_0_1"/>
<accession>K4A1M3</accession>
<name>K4A1M3_SETIT</name>